<reference evidence="1 2" key="1">
    <citation type="submission" date="2022-03" db="EMBL/GenBank/DDBJ databases">
        <title>Taxonomic description of new species and reclassification of some bacterial strains.</title>
        <authorList>
            <person name="Ndongo S."/>
        </authorList>
    </citation>
    <scope>NUCLEOTIDE SEQUENCE [LARGE SCALE GENOMIC DNA]</scope>
    <source>
        <strain evidence="1 2">Marseille-P6666</strain>
    </source>
</reference>
<evidence type="ECO:0000313" key="1">
    <source>
        <dbReference type="EMBL" id="MCL6657746.1"/>
    </source>
</evidence>
<organism evidence="1 2">
    <name type="scientific">Akkermansia massiliensis</name>
    <dbReference type="NCBI Taxonomy" id="2927224"/>
    <lineage>
        <taxon>Bacteria</taxon>
        <taxon>Pseudomonadati</taxon>
        <taxon>Verrucomicrobiota</taxon>
        <taxon>Verrucomicrobiia</taxon>
        <taxon>Verrucomicrobiales</taxon>
        <taxon>Akkermansiaceae</taxon>
        <taxon>Akkermansia</taxon>
    </lineage>
</organism>
<proteinExistence type="predicted"/>
<dbReference type="GeneID" id="84024307"/>
<comment type="caution">
    <text evidence="1">The sequence shown here is derived from an EMBL/GenBank/DDBJ whole genome shotgun (WGS) entry which is preliminary data.</text>
</comment>
<gene>
    <name evidence="1" type="ORF">M8N44_10545</name>
</gene>
<name>A0ABT0RA02_9BACT</name>
<evidence type="ECO:0000313" key="2">
    <source>
        <dbReference type="Proteomes" id="UP001202031"/>
    </source>
</evidence>
<accession>A0ABT0RA02</accession>
<protein>
    <submittedName>
        <fullName evidence="1">Uncharacterized protein</fullName>
    </submittedName>
</protein>
<sequence>MNTVKSESGTPDAGEWSKAVQGYAEKGKLITFPSGKKVKTPYQRPFQRMGFASQDTLEKWMKQGMSMAAIAECLEKDIHISAMGSSVSETQKKAKEAAALVTEAVRKLKEAAALMKDGLRELPGPDDLCVICQVNPSLFPMLFLADIERIPTNRTTPEAAPVPSELASRLLKDCLKSINRRYKKMMEP</sequence>
<dbReference type="EMBL" id="JAMGSI010000002">
    <property type="protein sequence ID" value="MCL6657746.1"/>
    <property type="molecule type" value="Genomic_DNA"/>
</dbReference>
<keyword evidence="2" id="KW-1185">Reference proteome</keyword>
<dbReference type="RefSeq" id="WP_102727913.1">
    <property type="nucleotide sequence ID" value="NZ_CP072027.1"/>
</dbReference>
<dbReference type="Proteomes" id="UP001202031">
    <property type="component" value="Unassembled WGS sequence"/>
</dbReference>